<reference evidence="3 4" key="1">
    <citation type="submission" date="2021-03" db="EMBL/GenBank/DDBJ databases">
        <title>Sequencing the genomes of 1000 actinobacteria strains.</title>
        <authorList>
            <person name="Klenk H.-P."/>
        </authorList>
    </citation>
    <scope>NUCLEOTIDE SEQUENCE [LARGE SCALE GENOMIC DNA]</scope>
    <source>
        <strain evidence="3 4">DSM 15797</strain>
    </source>
</reference>
<organism evidence="3 4">
    <name type="scientific">Paeniglutamicibacter kerguelensis</name>
    <dbReference type="NCBI Taxonomy" id="254788"/>
    <lineage>
        <taxon>Bacteria</taxon>
        <taxon>Bacillati</taxon>
        <taxon>Actinomycetota</taxon>
        <taxon>Actinomycetes</taxon>
        <taxon>Micrococcales</taxon>
        <taxon>Micrococcaceae</taxon>
        <taxon>Paeniglutamicibacter</taxon>
    </lineage>
</organism>
<feature type="compositionally biased region" description="Basic and acidic residues" evidence="1">
    <location>
        <begin position="366"/>
        <end position="375"/>
    </location>
</feature>
<feature type="compositionally biased region" description="Low complexity" evidence="1">
    <location>
        <begin position="40"/>
        <end position="61"/>
    </location>
</feature>
<feature type="region of interest" description="Disordered" evidence="1">
    <location>
        <begin position="1"/>
        <end position="308"/>
    </location>
</feature>
<protein>
    <submittedName>
        <fullName evidence="3">Uncharacterized protein</fullName>
    </submittedName>
</protein>
<feature type="compositionally biased region" description="Basic and acidic residues" evidence="1">
    <location>
        <begin position="170"/>
        <end position="193"/>
    </location>
</feature>
<keyword evidence="2" id="KW-0812">Transmembrane</keyword>
<dbReference type="Proteomes" id="UP001296993">
    <property type="component" value="Unassembled WGS sequence"/>
</dbReference>
<feature type="region of interest" description="Disordered" evidence="1">
    <location>
        <begin position="338"/>
        <end position="433"/>
    </location>
</feature>
<feature type="compositionally biased region" description="Low complexity" evidence="1">
    <location>
        <begin position="82"/>
        <end position="130"/>
    </location>
</feature>
<proteinExistence type="predicted"/>
<feature type="compositionally biased region" description="Low complexity" evidence="1">
    <location>
        <begin position="407"/>
        <end position="433"/>
    </location>
</feature>
<keyword evidence="4" id="KW-1185">Reference proteome</keyword>
<feature type="compositionally biased region" description="Basic and acidic residues" evidence="1">
    <location>
        <begin position="338"/>
        <end position="347"/>
    </location>
</feature>
<feature type="transmembrane region" description="Helical" evidence="2">
    <location>
        <begin position="530"/>
        <end position="553"/>
    </location>
</feature>
<feature type="compositionally biased region" description="Basic and acidic residues" evidence="1">
    <location>
        <begin position="16"/>
        <end position="25"/>
    </location>
</feature>
<accession>A0ABS4XF97</accession>
<evidence type="ECO:0000313" key="4">
    <source>
        <dbReference type="Proteomes" id="UP001296993"/>
    </source>
</evidence>
<evidence type="ECO:0000256" key="1">
    <source>
        <dbReference type="SAM" id="MobiDB-lite"/>
    </source>
</evidence>
<feature type="region of interest" description="Disordered" evidence="1">
    <location>
        <begin position="461"/>
        <end position="503"/>
    </location>
</feature>
<evidence type="ECO:0000256" key="2">
    <source>
        <dbReference type="SAM" id="Phobius"/>
    </source>
</evidence>
<sequence length="556" mass="56787">MDKMSDETGPALSRRALREQRRAEAEAQLARQAEGKEPKAAAPVGKPVVVKPSVSAPAVKPRASQAGEARPSAAPVAPAPAPAKAATPKQVPAPAAVQAPKPPAAKESPAKVVAAPEAKPEPAKAAPARIEPAKVEPAKPAPAVAAPANIAEAARSRRATGGEIDAVPQRAERTSLQRARDREALRTRRRLEQEVSELSAKEPSPGDDPAPLTRKQMRLQTLGAAMGATAVEERDDAAAAGDAPESDAAMPAPTKPAAEKPAAAKSAAANAPTSQKPGAGTQLSVEDALALRRRSGGAAPVDPALIQPAEDLGDVDLEVLAQQRELAARAAIISRRAAERQRLEESNSQRAGQRRSDPFTGSMNQLRDEDIEKKLVNTGISGPETRGFHISMTDQGTILDAPGTSFAKSKTSASGAPAPAAKPAEKPAAATPAQAASFESKLMGAKPAAAAARAGAAPAKSGAFAPATPKAADKPAPAARATPKVPPLAEAPGTADVEPRVSHPPVRAVRAQGLEPLDAQTAGMRRANNMYLMVIAALSVGGAALVAGLIMIFNSN</sequence>
<keyword evidence="2" id="KW-0472">Membrane</keyword>
<keyword evidence="2" id="KW-1133">Transmembrane helix</keyword>
<feature type="compositionally biased region" description="Low complexity" evidence="1">
    <location>
        <begin position="461"/>
        <end position="483"/>
    </location>
</feature>
<evidence type="ECO:0000313" key="3">
    <source>
        <dbReference type="EMBL" id="MBP2386364.1"/>
    </source>
</evidence>
<feature type="compositionally biased region" description="Polar residues" evidence="1">
    <location>
        <begin position="273"/>
        <end position="284"/>
    </location>
</feature>
<gene>
    <name evidence="3" type="ORF">JOF47_001875</name>
</gene>
<name>A0ABS4XF97_9MICC</name>
<dbReference type="EMBL" id="JAGIOF010000001">
    <property type="protein sequence ID" value="MBP2386364.1"/>
    <property type="molecule type" value="Genomic_DNA"/>
</dbReference>
<feature type="compositionally biased region" description="Low complexity" evidence="1">
    <location>
        <begin position="238"/>
        <end position="272"/>
    </location>
</feature>
<comment type="caution">
    <text evidence="3">The sequence shown here is derived from an EMBL/GenBank/DDBJ whole genome shotgun (WGS) entry which is preliminary data.</text>
</comment>
<feature type="compositionally biased region" description="Low complexity" evidence="1">
    <location>
        <begin position="141"/>
        <end position="153"/>
    </location>
</feature>
<dbReference type="RefSeq" id="WP_209997273.1">
    <property type="nucleotide sequence ID" value="NZ_BAAAJY010000002.1"/>
</dbReference>